<dbReference type="AlphaFoldDB" id="A0AAD4QRK8"/>
<organism evidence="2 3">
    <name type="scientific">Multifurca ochricompacta</name>
    <dbReference type="NCBI Taxonomy" id="376703"/>
    <lineage>
        <taxon>Eukaryota</taxon>
        <taxon>Fungi</taxon>
        <taxon>Dikarya</taxon>
        <taxon>Basidiomycota</taxon>
        <taxon>Agaricomycotina</taxon>
        <taxon>Agaricomycetes</taxon>
        <taxon>Russulales</taxon>
        <taxon>Russulaceae</taxon>
        <taxon>Multifurca</taxon>
    </lineage>
</organism>
<reference evidence="2" key="1">
    <citation type="journal article" date="2022" name="New Phytol.">
        <title>Evolutionary transition to the ectomycorrhizal habit in the genomes of a hyperdiverse lineage of mushroom-forming fungi.</title>
        <authorList>
            <person name="Looney B."/>
            <person name="Miyauchi S."/>
            <person name="Morin E."/>
            <person name="Drula E."/>
            <person name="Courty P.E."/>
            <person name="Kohler A."/>
            <person name="Kuo A."/>
            <person name="LaButti K."/>
            <person name="Pangilinan J."/>
            <person name="Lipzen A."/>
            <person name="Riley R."/>
            <person name="Andreopoulos W."/>
            <person name="He G."/>
            <person name="Johnson J."/>
            <person name="Nolan M."/>
            <person name="Tritt A."/>
            <person name="Barry K.W."/>
            <person name="Grigoriev I.V."/>
            <person name="Nagy L.G."/>
            <person name="Hibbett D."/>
            <person name="Henrissat B."/>
            <person name="Matheny P.B."/>
            <person name="Labbe J."/>
            <person name="Martin F.M."/>
        </authorList>
    </citation>
    <scope>NUCLEOTIDE SEQUENCE</scope>
    <source>
        <strain evidence="2">BPL690</strain>
    </source>
</reference>
<proteinExistence type="predicted"/>
<keyword evidence="3" id="KW-1185">Reference proteome</keyword>
<dbReference type="Pfam" id="PF12770">
    <property type="entry name" value="CHAT"/>
    <property type="match status" value="1"/>
</dbReference>
<dbReference type="EMBL" id="WTXG01000004">
    <property type="protein sequence ID" value="KAI0306164.1"/>
    <property type="molecule type" value="Genomic_DNA"/>
</dbReference>
<dbReference type="InterPro" id="IPR024983">
    <property type="entry name" value="CHAT_dom"/>
</dbReference>
<gene>
    <name evidence="2" type="ORF">B0F90DRAFT_970428</name>
</gene>
<feature type="domain" description="CHAT" evidence="1">
    <location>
        <begin position="773"/>
        <end position="1054"/>
    </location>
</feature>
<accession>A0AAD4QRK8</accession>
<name>A0AAD4QRK8_9AGAM</name>
<comment type="caution">
    <text evidence="2">The sequence shown here is derived from an EMBL/GenBank/DDBJ whole genome shotgun (WGS) entry which is preliminary data.</text>
</comment>
<evidence type="ECO:0000259" key="1">
    <source>
        <dbReference type="Pfam" id="PF12770"/>
    </source>
</evidence>
<evidence type="ECO:0000313" key="2">
    <source>
        <dbReference type="EMBL" id="KAI0306164.1"/>
    </source>
</evidence>
<evidence type="ECO:0000313" key="3">
    <source>
        <dbReference type="Proteomes" id="UP001203297"/>
    </source>
</evidence>
<dbReference type="Proteomes" id="UP001203297">
    <property type="component" value="Unassembled WGS sequence"/>
</dbReference>
<sequence length="1055" mass="117541">MSEELSRSLKPVLPACPLSHPIRPHLLYNITSWEYINYDENSHPISYLDDIVSQFTEAILLPSRFLDGISLDVATAFTLLTHTLFRRFVRTRQLSDLECVIEFCRHLLSSGLLVKGIRAQFLMVLGVFLRALDYQTELAPSNDLEDAGWMVAVYRDFVTLDHSDELTPIAFPSIAISLSGKILGSGQSEHLVQMVEHTREAHKLPQLKDNLGLSALLALVLGMYSAFIGADNSQEIAALCDESLSLLPSGHGARHIAHLATWWLASLQLFVVSDVDAIEDGINSVRALLKTMPSGSRDRSICLFGLSDLLRRRYDYFGNEECLKEAKLCAEEAIFQHINRPEMVSLTEALAYSNNSGWMGALLSLRRADSLAATPEDNTVQGVAERYQAIFGTRGLDTTKGSDSNEVTDIEEVIRQCQVALSSTSGGHRDAVNMAIVLLQAHENHGHEELLDKSIDLCKSVVATHSRHRTRFTLLRLLGDALFNRGLSMNRMDDLSEAVAMFRAAFEDESAGAADRLSVTYPWALFSRTVGHPSTSVAYQNAMSVIQSSLVTGPTVQTQHTVMVDLGLCMRMPLEYASYQIETDQLEPALETLEQGRALLWSEMRGLRTSADQLRKVNPALADKFSAISQALEVITTSVSPREDTKTSLHATGDHAEIDPFSYALKEHRRLRQERDQVISEIQALPGFENFFRAFSFAALQDAASAGPVIIINHCHWRCDIIVILHDAPPSIITTPSDFYESANALGSRLLNARRMYLLESKQYDRALRSVLLELYNLVGQPVIDRLEELHIPKQSRIWWCPTAVFCSLPLHAMGPIPSKKKQKQYFSDLYVCSYTPSLSALITARTPTARTSSLSPSLLMVDLPDAKIQGAKKETEMIRASGVQVTDLVSEKATRATVMQGLREHNLVHFACHGQLEANNPFDTSFKLHSDRLTLLDIIRSRLEHPIAEFAFLAACHTAELTDVKHPDEMLHLTAAMQYCGFRSVVGTMWAMADLDGTDLSTLFYGNLFSSSGEDNDKSLFEKSARALRDAIQELRKKQGITLERWVNFVHYGA</sequence>
<protein>
    <submittedName>
        <fullName evidence="2">CHAT domain-containing protein</fullName>
    </submittedName>
</protein>